<dbReference type="Pfam" id="PF14262">
    <property type="entry name" value="Cthe_2159"/>
    <property type="match status" value="1"/>
</dbReference>
<evidence type="ECO:0000313" key="3">
    <source>
        <dbReference type="Proteomes" id="UP000193944"/>
    </source>
</evidence>
<feature type="signal peptide" evidence="1">
    <location>
        <begin position="1"/>
        <end position="23"/>
    </location>
</feature>
<gene>
    <name evidence="2" type="ORF">BCR32DRAFT_295505</name>
</gene>
<keyword evidence="3" id="KW-1185">Reference proteome</keyword>
<dbReference type="EMBL" id="MCFG01000240">
    <property type="protein sequence ID" value="ORX77640.1"/>
    <property type="molecule type" value="Genomic_DNA"/>
</dbReference>
<keyword evidence="1" id="KW-0732">Signal</keyword>
<evidence type="ECO:0000256" key="1">
    <source>
        <dbReference type="SAM" id="SignalP"/>
    </source>
</evidence>
<dbReference type="OrthoDB" id="2140054at2759"/>
<dbReference type="Proteomes" id="UP000193944">
    <property type="component" value="Unassembled WGS sequence"/>
</dbReference>
<accession>A0A1Y1WVS7</accession>
<sequence>MKFQKQIIKSVFSILFLLNFVHAEENVENVQPEELILIPGPLKGKYKKEDLNEIYDESSIEIQCTGTTCNASSDNVLLEEGKVTISSPGTYILGGELDGQLNIAVAKEDIIHLVLRNATISSNFGPAIYGEKCKKVIITTEGENTISDSTNYPEDTTITTVITSDEVETDIIDEFDKEIENNVTEDKQSKPPNACIFMKSNLTLNGKGTLNVNANFDEGIRSKKNLKLISGKINVISKGNGIKAKESISIKDGDINVVAGKNAIKVTKDTDPEEGFIVIDGGRIVVKAANDGIHAETHLTINDGYINVSECYEVYIDVSNDGISGSKINSNRDPVGNEFDEQVYINIVGGKIVIRVDGEENDGLDSNGSIFIGGNAEIYVNAFYGATFGGMGGVDSDGFKSINNNATVLITGSGNFPLNGYGEEREDGIKGSTGMEELTVEDVLKIYPEKTLEKAQLIVELSKEIRERGIKFILDNPETCHYYQPYLRVVVDEIQLTGVPLSIKDNKGNVIVEQNPTTQYGVIFYSSPEIVEGETYTITAGKFTYSVIAKVETK</sequence>
<evidence type="ECO:0000313" key="2">
    <source>
        <dbReference type="EMBL" id="ORX77640.1"/>
    </source>
</evidence>
<organism evidence="2 3">
    <name type="scientific">Anaeromyces robustus</name>
    <dbReference type="NCBI Taxonomy" id="1754192"/>
    <lineage>
        <taxon>Eukaryota</taxon>
        <taxon>Fungi</taxon>
        <taxon>Fungi incertae sedis</taxon>
        <taxon>Chytridiomycota</taxon>
        <taxon>Chytridiomycota incertae sedis</taxon>
        <taxon>Neocallimastigomycetes</taxon>
        <taxon>Neocallimastigales</taxon>
        <taxon>Neocallimastigaceae</taxon>
        <taxon>Anaeromyces</taxon>
    </lineage>
</organism>
<proteinExistence type="predicted"/>
<dbReference type="STRING" id="1754192.A0A1Y1WVS7"/>
<feature type="chain" id="PRO_5012914697" description="Carbohydrate-binding domain-containing protein" evidence="1">
    <location>
        <begin position="24"/>
        <end position="554"/>
    </location>
</feature>
<comment type="caution">
    <text evidence="2">The sequence shown here is derived from an EMBL/GenBank/DDBJ whole genome shotgun (WGS) entry which is preliminary data.</text>
</comment>
<reference evidence="2 3" key="1">
    <citation type="submission" date="2016-08" db="EMBL/GenBank/DDBJ databases">
        <title>A Parts List for Fungal Cellulosomes Revealed by Comparative Genomics.</title>
        <authorList>
            <consortium name="DOE Joint Genome Institute"/>
            <person name="Haitjema C.H."/>
            <person name="Gilmore S.P."/>
            <person name="Henske J.K."/>
            <person name="Solomon K.V."/>
            <person name="De Groot R."/>
            <person name="Kuo A."/>
            <person name="Mondo S.J."/>
            <person name="Salamov A.A."/>
            <person name="Labutti K."/>
            <person name="Zhao Z."/>
            <person name="Chiniquy J."/>
            <person name="Barry K."/>
            <person name="Brewer H.M."/>
            <person name="Purvine S.O."/>
            <person name="Wright A.T."/>
            <person name="Boxma B."/>
            <person name="Van Alen T."/>
            <person name="Hackstein J.H."/>
            <person name="Baker S.E."/>
            <person name="Grigoriev I.V."/>
            <person name="O'Malley M.A."/>
        </authorList>
    </citation>
    <scope>NUCLEOTIDE SEQUENCE [LARGE SCALE GENOMIC DNA]</scope>
    <source>
        <strain evidence="2 3">S4</strain>
    </source>
</reference>
<dbReference type="AlphaFoldDB" id="A0A1Y1WVS7"/>
<name>A0A1Y1WVS7_9FUNG</name>
<dbReference type="InterPro" id="IPR025584">
    <property type="entry name" value="Cthe_2159"/>
</dbReference>
<evidence type="ECO:0008006" key="4">
    <source>
        <dbReference type="Google" id="ProtNLM"/>
    </source>
</evidence>
<reference evidence="2 3" key="2">
    <citation type="submission" date="2016-08" db="EMBL/GenBank/DDBJ databases">
        <title>Pervasive Adenine N6-methylation of Active Genes in Fungi.</title>
        <authorList>
            <consortium name="DOE Joint Genome Institute"/>
            <person name="Mondo S.J."/>
            <person name="Dannebaum R.O."/>
            <person name="Kuo R.C."/>
            <person name="Labutti K."/>
            <person name="Haridas S."/>
            <person name="Kuo A."/>
            <person name="Salamov A."/>
            <person name="Ahrendt S.R."/>
            <person name="Lipzen A."/>
            <person name="Sullivan W."/>
            <person name="Andreopoulos W.B."/>
            <person name="Clum A."/>
            <person name="Lindquist E."/>
            <person name="Daum C."/>
            <person name="Ramamoorthy G.K."/>
            <person name="Gryganskyi A."/>
            <person name="Culley D."/>
            <person name="Magnuson J.K."/>
            <person name="James T.Y."/>
            <person name="O'Malley M.A."/>
            <person name="Stajich J.E."/>
            <person name="Spatafora J.W."/>
            <person name="Visel A."/>
            <person name="Grigoriev I.V."/>
        </authorList>
    </citation>
    <scope>NUCLEOTIDE SEQUENCE [LARGE SCALE GENOMIC DNA]</scope>
    <source>
        <strain evidence="2 3">S4</strain>
    </source>
</reference>
<protein>
    <recommendedName>
        <fullName evidence="4">Carbohydrate-binding domain-containing protein</fullName>
    </recommendedName>
</protein>